<feature type="repeat" description="ANK" evidence="9">
    <location>
        <begin position="42"/>
        <end position="74"/>
    </location>
</feature>
<keyword evidence="5 8" id="KW-0808">Transferase</keyword>
<evidence type="ECO:0000256" key="1">
    <source>
        <dbReference type="ARBA" id="ARBA00002207"/>
    </source>
</evidence>
<dbReference type="InterPro" id="IPR002110">
    <property type="entry name" value="Ankyrin_rpt"/>
</dbReference>
<comment type="caution">
    <text evidence="11">The sequence shown here is derived from an EMBL/GenBank/DDBJ whole genome shotgun (WGS) entry which is preliminary data.</text>
</comment>
<keyword evidence="9" id="KW-0040">ANK repeat</keyword>
<evidence type="ECO:0000256" key="3">
    <source>
        <dbReference type="ARBA" id="ARBA00022490"/>
    </source>
</evidence>
<sequence length="380" mass="42873">MEENTQDQALESKLLNACYDGNHELVSTLLEAGASVFCSDETGRSPIHFAAASGDIETIKTILEAGLPWNLVDQGGYTAGDYALQTADSKEAYDYLVQFGYRTELVLGTINRSEVPISTVQNPKPIQDEIIKDQEKHNTENPNLEGKTKIPNIDYLNTPITYIGDRLLDAQKNGVMMEWEEPIMQEHAKIICSKPKAKILNVGFGMGIIDSKIQSFDPSLHVIVEAHNDVLNYMETNGWFSKPNVVVLRGRWQDKLTELVRLGPFDGIFFDTFGEFYSDMEEFHSSVFNKSTPLLATDGIYSFFNGLGGHTLLFHDVYCLVAEFHLRQLGATTKYIPIKIDLDTIDEETWKGVTRPYWMLQQYNMPLCQWDTTSLGDISK</sequence>
<reference evidence="11 12" key="1">
    <citation type="journal article" date="2018" name="MBio">
        <title>Comparative Genomics Reveals the Core Gene Toolbox for the Fungus-Insect Symbiosis.</title>
        <authorList>
            <person name="Wang Y."/>
            <person name="Stata M."/>
            <person name="Wang W."/>
            <person name="Stajich J.E."/>
            <person name="White M.M."/>
            <person name="Moncalvo J.M."/>
        </authorList>
    </citation>
    <scope>NUCLEOTIDE SEQUENCE [LARGE SCALE GENOMIC DNA]</scope>
    <source>
        <strain evidence="11 12">AUS-126-30</strain>
    </source>
</reference>
<evidence type="ECO:0000256" key="2">
    <source>
        <dbReference type="ARBA" id="ARBA00011245"/>
    </source>
</evidence>
<keyword evidence="3 8" id="KW-0963">Cytoplasm</keyword>
<dbReference type="PROSITE" id="PS51559">
    <property type="entry name" value="SAM_RMT2"/>
    <property type="match status" value="1"/>
</dbReference>
<evidence type="ECO:0000256" key="9">
    <source>
        <dbReference type="PROSITE-ProRule" id="PRU00023"/>
    </source>
</evidence>
<evidence type="ECO:0000259" key="10">
    <source>
        <dbReference type="PROSITE" id="PS51559"/>
    </source>
</evidence>
<evidence type="ECO:0000313" key="12">
    <source>
        <dbReference type="Proteomes" id="UP000245591"/>
    </source>
</evidence>
<keyword evidence="4 8" id="KW-0489">Methyltransferase</keyword>
<evidence type="ECO:0000313" key="11">
    <source>
        <dbReference type="EMBL" id="PWA03348.1"/>
    </source>
</evidence>
<dbReference type="SUPFAM" id="SSF53335">
    <property type="entry name" value="S-adenosyl-L-methionine-dependent methyltransferases"/>
    <property type="match status" value="1"/>
</dbReference>
<gene>
    <name evidence="11" type="ORF">BB558_000465</name>
</gene>
<dbReference type="Gene3D" id="3.40.50.150">
    <property type="entry name" value="Vaccinia Virus protein VP39"/>
    <property type="match status" value="1"/>
</dbReference>
<protein>
    <recommendedName>
        <fullName evidence="8">Arginine N-methyltransferase 2</fullName>
        <ecNumber evidence="8">2.1.1.-</ecNumber>
    </recommendedName>
</protein>
<dbReference type="PANTHER" id="PTHR32379">
    <property type="entry name" value="GUANIDINOACETATE N-METHYLTRANSFERASE"/>
    <property type="match status" value="1"/>
</dbReference>
<dbReference type="GO" id="GO:0005737">
    <property type="term" value="C:cytoplasm"/>
    <property type="evidence" value="ECO:0007669"/>
    <property type="project" value="UniProtKB-SubCell"/>
</dbReference>
<dbReference type="InterPro" id="IPR017408">
    <property type="entry name" value="Arginine_N-MeTrfase_2"/>
</dbReference>
<evidence type="ECO:0000256" key="4">
    <source>
        <dbReference type="ARBA" id="ARBA00022603"/>
    </source>
</evidence>
<dbReference type="AlphaFoldDB" id="A0A2U1JED2"/>
<feature type="domain" description="RMT2" evidence="10">
    <location>
        <begin position="148"/>
        <end position="380"/>
    </location>
</feature>
<evidence type="ECO:0000256" key="7">
    <source>
        <dbReference type="ARBA" id="ARBA00023242"/>
    </source>
</evidence>
<accession>A0A2U1JED2</accession>
<dbReference type="InterPro" id="IPR026480">
    <property type="entry name" value="RMT2_dom"/>
</dbReference>
<dbReference type="InterPro" id="IPR051038">
    <property type="entry name" value="RMT2/GAMT_Mtase"/>
</dbReference>
<keyword evidence="6" id="KW-0949">S-adenosyl-L-methionine</keyword>
<dbReference type="GO" id="GO:0032259">
    <property type="term" value="P:methylation"/>
    <property type="evidence" value="ECO:0007669"/>
    <property type="project" value="UniProtKB-KW"/>
</dbReference>
<comment type="similarity">
    <text evidence="8">Belongs to the class I-like SAM-binding methyltransferase superfamily. RMT2 methyltransferase family.</text>
</comment>
<dbReference type="SUPFAM" id="SSF48403">
    <property type="entry name" value="Ankyrin repeat"/>
    <property type="match status" value="1"/>
</dbReference>
<dbReference type="Proteomes" id="UP000245591">
    <property type="component" value="Unassembled WGS sequence"/>
</dbReference>
<evidence type="ECO:0000256" key="8">
    <source>
        <dbReference type="PIRNR" id="PIRNR038148"/>
    </source>
</evidence>
<dbReference type="PANTHER" id="PTHR32379:SF1">
    <property type="entry name" value="GUANIDINOACETATE N-METHYLTRANSFERASE"/>
    <property type="match status" value="1"/>
</dbReference>
<dbReference type="PROSITE" id="PS50088">
    <property type="entry name" value="ANK_REPEAT"/>
    <property type="match status" value="1"/>
</dbReference>
<keyword evidence="12" id="KW-1185">Reference proteome</keyword>
<dbReference type="GO" id="GO:0016274">
    <property type="term" value="F:protein-arginine N-methyltransferase activity"/>
    <property type="evidence" value="ECO:0007669"/>
    <property type="project" value="InterPro"/>
</dbReference>
<dbReference type="EMBL" id="MBFU01000020">
    <property type="protein sequence ID" value="PWA03348.1"/>
    <property type="molecule type" value="Genomic_DNA"/>
</dbReference>
<dbReference type="Gene3D" id="1.25.40.20">
    <property type="entry name" value="Ankyrin repeat-containing domain"/>
    <property type="match status" value="1"/>
</dbReference>
<dbReference type="InterPro" id="IPR036770">
    <property type="entry name" value="Ankyrin_rpt-contain_sf"/>
</dbReference>
<dbReference type="PROSITE" id="PS50297">
    <property type="entry name" value="ANK_REP_REGION"/>
    <property type="match status" value="1"/>
</dbReference>
<evidence type="ECO:0000256" key="6">
    <source>
        <dbReference type="ARBA" id="ARBA00022691"/>
    </source>
</evidence>
<dbReference type="EC" id="2.1.1.-" evidence="8"/>
<comment type="function">
    <text evidence="1 8">S-adenosyl-L-methionine-dependent protein-arginine N-methyltransferase that methylates the delta-nitrogen atom of arginine residues to form N5-methylarginine (type IV) in target proteins. Monomethylates ribosomal protein L12.</text>
</comment>
<comment type="subcellular location">
    <subcellularLocation>
        <location evidence="8">Cytoplasm</location>
    </subcellularLocation>
    <subcellularLocation>
        <location evidence="8">Nucleus</location>
    </subcellularLocation>
</comment>
<dbReference type="GO" id="GO:0005634">
    <property type="term" value="C:nucleus"/>
    <property type="evidence" value="ECO:0007669"/>
    <property type="project" value="UniProtKB-SubCell"/>
</dbReference>
<organism evidence="11 12">
    <name type="scientific">Smittium angustum</name>
    <dbReference type="NCBI Taxonomy" id="133377"/>
    <lineage>
        <taxon>Eukaryota</taxon>
        <taxon>Fungi</taxon>
        <taxon>Fungi incertae sedis</taxon>
        <taxon>Zoopagomycota</taxon>
        <taxon>Kickxellomycotina</taxon>
        <taxon>Harpellomycetes</taxon>
        <taxon>Harpellales</taxon>
        <taxon>Legeriomycetaceae</taxon>
        <taxon>Smittium</taxon>
    </lineage>
</organism>
<dbReference type="SMART" id="SM00248">
    <property type="entry name" value="ANK"/>
    <property type="match status" value="2"/>
</dbReference>
<name>A0A2U1JED2_SMIAN</name>
<evidence type="ECO:0000256" key="5">
    <source>
        <dbReference type="ARBA" id="ARBA00022679"/>
    </source>
</evidence>
<dbReference type="InterPro" id="IPR029063">
    <property type="entry name" value="SAM-dependent_MTases_sf"/>
</dbReference>
<proteinExistence type="inferred from homology"/>
<comment type="subunit">
    <text evidence="2 8">Monomer.</text>
</comment>
<dbReference type="Pfam" id="PF12796">
    <property type="entry name" value="Ank_2"/>
    <property type="match status" value="1"/>
</dbReference>
<keyword evidence="7 8" id="KW-0539">Nucleus</keyword>
<dbReference type="PIRSF" id="PIRSF038148">
    <property type="entry name" value="Arginine_N-mtfrase-2"/>
    <property type="match status" value="1"/>
</dbReference>